<gene>
    <name evidence="15" type="ORF">EJ05DRAFT_27868</name>
</gene>
<evidence type="ECO:0000256" key="4">
    <source>
        <dbReference type="ARBA" id="ARBA00022771"/>
    </source>
</evidence>
<organism evidence="15 16">
    <name type="scientific">Pseudovirgaria hyperparasitica</name>
    <dbReference type="NCBI Taxonomy" id="470096"/>
    <lineage>
        <taxon>Eukaryota</taxon>
        <taxon>Fungi</taxon>
        <taxon>Dikarya</taxon>
        <taxon>Ascomycota</taxon>
        <taxon>Pezizomycotina</taxon>
        <taxon>Dothideomycetes</taxon>
        <taxon>Dothideomycetes incertae sedis</taxon>
        <taxon>Acrospermales</taxon>
        <taxon>Acrospermaceae</taxon>
        <taxon>Pseudovirgaria</taxon>
    </lineage>
</organism>
<evidence type="ECO:0000256" key="13">
    <source>
        <dbReference type="SAM" id="MobiDB-lite"/>
    </source>
</evidence>
<sequence length="293" mass="32436">MLPKTVPKSILKKTKSKPPATPSEHVPPEKATSSDPVKDRHLATALHHAKLIQQQKDTEKLILDASLALLELPSSPNADAAMPAAHDVRAFKEHVALLRPQDYSDLIEERNASRLCGYALCPRPNKELKGDAKFKLVVSKEAGLKSIPKKELERWCSTDCARRALYVKVQLLEEPGGILLSGRSADIDLLAEDIPSTLITLPLRPKVMDSCTHSHKNDTEAASTRHDIHKDVDNASSELLTSRVVEKRVIKAVSAPSLEHDGQNHSVIEGYTPADRFLDKQEQGTEEDHDWDD</sequence>
<dbReference type="GO" id="GO:0043175">
    <property type="term" value="F:RNA polymerase core enzyme binding"/>
    <property type="evidence" value="ECO:0007669"/>
    <property type="project" value="UniProtKB-UniRule"/>
</dbReference>
<evidence type="ECO:0000313" key="15">
    <source>
        <dbReference type="EMBL" id="KAF2763156.1"/>
    </source>
</evidence>
<feature type="compositionally biased region" description="Acidic residues" evidence="13">
    <location>
        <begin position="284"/>
        <end position="293"/>
    </location>
</feature>
<dbReference type="InterPro" id="IPR038534">
    <property type="entry name" value="Rtr1/RPAP2_sf"/>
</dbReference>
<dbReference type="PANTHER" id="PTHR14732">
    <property type="entry name" value="RNA POLYMERASE II SUBUNIT B1 CTD PHOSPHATASE RPAP2-RELATED"/>
    <property type="match status" value="1"/>
</dbReference>
<evidence type="ECO:0000256" key="1">
    <source>
        <dbReference type="ARBA" id="ARBA00004123"/>
    </source>
</evidence>
<accession>A0A6A6WLY0</accession>
<keyword evidence="6 12" id="KW-0862">Zinc</keyword>
<name>A0A6A6WLY0_9PEZI</name>
<keyword evidence="3 12" id="KW-0479">Metal-binding</keyword>
<dbReference type="Gene3D" id="1.25.40.820">
    <property type="match status" value="1"/>
</dbReference>
<feature type="region of interest" description="Disordered" evidence="13">
    <location>
        <begin position="211"/>
        <end position="230"/>
    </location>
</feature>
<evidence type="ECO:0000256" key="12">
    <source>
        <dbReference type="RuleBase" id="RU367080"/>
    </source>
</evidence>
<dbReference type="GO" id="GO:0005737">
    <property type="term" value="C:cytoplasm"/>
    <property type="evidence" value="ECO:0007669"/>
    <property type="project" value="TreeGrafter"/>
</dbReference>
<comment type="subcellular location">
    <subcellularLocation>
        <location evidence="1 12">Nucleus</location>
    </subcellularLocation>
</comment>
<dbReference type="RefSeq" id="XP_033605607.1">
    <property type="nucleotide sequence ID" value="XM_033740418.1"/>
</dbReference>
<dbReference type="Proteomes" id="UP000799437">
    <property type="component" value="Unassembled WGS sequence"/>
</dbReference>
<keyword evidence="4 12" id="KW-0863">Zinc-finger</keyword>
<evidence type="ECO:0000313" key="16">
    <source>
        <dbReference type="Proteomes" id="UP000799437"/>
    </source>
</evidence>
<dbReference type="Pfam" id="PF04181">
    <property type="entry name" value="RPAP2_Rtr1"/>
    <property type="match status" value="1"/>
</dbReference>
<proteinExistence type="inferred from homology"/>
<dbReference type="GeneID" id="54481472"/>
<feature type="compositionally biased region" description="Basic and acidic residues" evidence="13">
    <location>
        <begin position="215"/>
        <end position="230"/>
    </location>
</feature>
<keyword evidence="7 12" id="KW-0904">Protein phosphatase</keyword>
<dbReference type="PROSITE" id="PS51479">
    <property type="entry name" value="ZF_RTR1"/>
    <property type="match status" value="1"/>
</dbReference>
<dbReference type="GO" id="GO:0005634">
    <property type="term" value="C:nucleus"/>
    <property type="evidence" value="ECO:0007669"/>
    <property type="project" value="UniProtKB-SubCell"/>
</dbReference>
<comment type="function">
    <text evidence="12">Putative RNA polymerase II subunit B1 C-terminal domain (CTD) phosphatase involved in RNA polymerase II transcription regulation.</text>
</comment>
<keyword evidence="5 12" id="KW-0378">Hydrolase</keyword>
<dbReference type="OrthoDB" id="2590500at2759"/>
<dbReference type="InterPro" id="IPR007308">
    <property type="entry name" value="Rtr1/RPAP2_dom"/>
</dbReference>
<reference evidence="15" key="1">
    <citation type="journal article" date="2020" name="Stud. Mycol.">
        <title>101 Dothideomycetes genomes: a test case for predicting lifestyles and emergence of pathogens.</title>
        <authorList>
            <person name="Haridas S."/>
            <person name="Albert R."/>
            <person name="Binder M."/>
            <person name="Bloem J."/>
            <person name="Labutti K."/>
            <person name="Salamov A."/>
            <person name="Andreopoulos B."/>
            <person name="Baker S."/>
            <person name="Barry K."/>
            <person name="Bills G."/>
            <person name="Bluhm B."/>
            <person name="Cannon C."/>
            <person name="Castanera R."/>
            <person name="Culley D."/>
            <person name="Daum C."/>
            <person name="Ezra D."/>
            <person name="Gonzalez J."/>
            <person name="Henrissat B."/>
            <person name="Kuo A."/>
            <person name="Liang C."/>
            <person name="Lipzen A."/>
            <person name="Lutzoni F."/>
            <person name="Magnuson J."/>
            <person name="Mondo S."/>
            <person name="Nolan M."/>
            <person name="Ohm R."/>
            <person name="Pangilinan J."/>
            <person name="Park H.-J."/>
            <person name="Ramirez L."/>
            <person name="Alfaro M."/>
            <person name="Sun H."/>
            <person name="Tritt A."/>
            <person name="Yoshinaga Y."/>
            <person name="Zwiers L.-H."/>
            <person name="Turgeon B."/>
            <person name="Goodwin S."/>
            <person name="Spatafora J."/>
            <person name="Crous P."/>
            <person name="Grigoriev I."/>
        </authorList>
    </citation>
    <scope>NUCLEOTIDE SEQUENCE</scope>
    <source>
        <strain evidence="15">CBS 121739</strain>
    </source>
</reference>
<dbReference type="EC" id="3.1.3.16" evidence="12"/>
<evidence type="ECO:0000256" key="11">
    <source>
        <dbReference type="PROSITE-ProRule" id="PRU00812"/>
    </source>
</evidence>
<feature type="domain" description="RTR1-type" evidence="14">
    <location>
        <begin position="93"/>
        <end position="180"/>
    </location>
</feature>
<dbReference type="EMBL" id="ML996565">
    <property type="protein sequence ID" value="KAF2763156.1"/>
    <property type="molecule type" value="Genomic_DNA"/>
</dbReference>
<keyword evidence="8 12" id="KW-0539">Nucleus</keyword>
<dbReference type="PANTHER" id="PTHR14732:SF0">
    <property type="entry name" value="RNA POLYMERASE II SUBUNIT B1 CTD PHOSPHATASE RPAP2-RELATED"/>
    <property type="match status" value="1"/>
</dbReference>
<dbReference type="AlphaFoldDB" id="A0A6A6WLY0"/>
<evidence type="ECO:0000256" key="9">
    <source>
        <dbReference type="ARBA" id="ARBA00047761"/>
    </source>
</evidence>
<evidence type="ECO:0000256" key="3">
    <source>
        <dbReference type="ARBA" id="ARBA00022723"/>
    </source>
</evidence>
<evidence type="ECO:0000259" key="14">
    <source>
        <dbReference type="PROSITE" id="PS51479"/>
    </source>
</evidence>
<evidence type="ECO:0000256" key="10">
    <source>
        <dbReference type="ARBA" id="ARBA00048336"/>
    </source>
</evidence>
<dbReference type="GO" id="GO:0008270">
    <property type="term" value="F:zinc ion binding"/>
    <property type="evidence" value="ECO:0007669"/>
    <property type="project" value="UniProtKB-KW"/>
</dbReference>
<protein>
    <recommendedName>
        <fullName evidence="12">RNA polymerase II subunit B1 CTD phosphatase RPAP2 homolog</fullName>
        <ecNumber evidence="12">3.1.3.16</ecNumber>
    </recommendedName>
</protein>
<evidence type="ECO:0000256" key="5">
    <source>
        <dbReference type="ARBA" id="ARBA00022801"/>
    </source>
</evidence>
<feature type="region of interest" description="Disordered" evidence="13">
    <location>
        <begin position="1"/>
        <end position="39"/>
    </location>
</feature>
<comment type="similarity">
    <text evidence="2 11 12">Belongs to the RPAP2 family.</text>
</comment>
<evidence type="ECO:0000256" key="7">
    <source>
        <dbReference type="ARBA" id="ARBA00022912"/>
    </source>
</evidence>
<evidence type="ECO:0000256" key="6">
    <source>
        <dbReference type="ARBA" id="ARBA00022833"/>
    </source>
</evidence>
<evidence type="ECO:0000256" key="8">
    <source>
        <dbReference type="ARBA" id="ARBA00023242"/>
    </source>
</evidence>
<comment type="catalytic activity">
    <reaction evidence="9 12">
        <text>O-phospho-L-seryl-[protein] + H2O = L-seryl-[protein] + phosphate</text>
        <dbReference type="Rhea" id="RHEA:20629"/>
        <dbReference type="Rhea" id="RHEA-COMP:9863"/>
        <dbReference type="Rhea" id="RHEA-COMP:11604"/>
        <dbReference type="ChEBI" id="CHEBI:15377"/>
        <dbReference type="ChEBI" id="CHEBI:29999"/>
        <dbReference type="ChEBI" id="CHEBI:43474"/>
        <dbReference type="ChEBI" id="CHEBI:83421"/>
        <dbReference type="EC" id="3.1.3.16"/>
    </reaction>
</comment>
<dbReference type="GO" id="GO:0008420">
    <property type="term" value="F:RNA polymerase II CTD heptapeptide repeat phosphatase activity"/>
    <property type="evidence" value="ECO:0007669"/>
    <property type="project" value="UniProtKB-UniRule"/>
</dbReference>
<feature type="region of interest" description="Disordered" evidence="13">
    <location>
        <begin position="260"/>
        <end position="293"/>
    </location>
</feature>
<keyword evidence="16" id="KW-1185">Reference proteome</keyword>
<comment type="catalytic activity">
    <reaction evidence="10 12">
        <text>O-phospho-L-threonyl-[protein] + H2O = L-threonyl-[protein] + phosphate</text>
        <dbReference type="Rhea" id="RHEA:47004"/>
        <dbReference type="Rhea" id="RHEA-COMP:11060"/>
        <dbReference type="Rhea" id="RHEA-COMP:11605"/>
        <dbReference type="ChEBI" id="CHEBI:15377"/>
        <dbReference type="ChEBI" id="CHEBI:30013"/>
        <dbReference type="ChEBI" id="CHEBI:43474"/>
        <dbReference type="ChEBI" id="CHEBI:61977"/>
        <dbReference type="EC" id="3.1.3.16"/>
    </reaction>
</comment>
<dbReference type="InterPro" id="IPR039693">
    <property type="entry name" value="Rtr1/RPAP2"/>
</dbReference>
<evidence type="ECO:0000256" key="2">
    <source>
        <dbReference type="ARBA" id="ARBA00005676"/>
    </source>
</evidence>